<keyword evidence="1" id="KW-0378">Hydrolase</keyword>
<dbReference type="PRINTS" id="PR00111">
    <property type="entry name" value="ABHYDROLASE"/>
</dbReference>
<dbReference type="GeneID" id="81600587"/>
<reference evidence="3" key="2">
    <citation type="journal article" date="2023" name="IMA Fungus">
        <title>Comparative genomic study of the Penicillium genus elucidates a diverse pangenome and 15 lateral gene transfer events.</title>
        <authorList>
            <person name="Petersen C."/>
            <person name="Sorensen T."/>
            <person name="Nielsen M.R."/>
            <person name="Sondergaard T.E."/>
            <person name="Sorensen J.L."/>
            <person name="Fitzpatrick D.A."/>
            <person name="Frisvad J.C."/>
            <person name="Nielsen K.L."/>
        </authorList>
    </citation>
    <scope>NUCLEOTIDE SEQUENCE</scope>
    <source>
        <strain evidence="3">IBT 16125</strain>
    </source>
</reference>
<dbReference type="GO" id="GO:0016020">
    <property type="term" value="C:membrane"/>
    <property type="evidence" value="ECO:0007669"/>
    <property type="project" value="TreeGrafter"/>
</dbReference>
<dbReference type="Gene3D" id="3.40.50.1820">
    <property type="entry name" value="alpha/beta hydrolase"/>
    <property type="match status" value="1"/>
</dbReference>
<organism evidence="3 4">
    <name type="scientific">Penicillium daleae</name>
    <dbReference type="NCBI Taxonomy" id="63821"/>
    <lineage>
        <taxon>Eukaryota</taxon>
        <taxon>Fungi</taxon>
        <taxon>Dikarya</taxon>
        <taxon>Ascomycota</taxon>
        <taxon>Pezizomycotina</taxon>
        <taxon>Eurotiomycetes</taxon>
        <taxon>Eurotiomycetidae</taxon>
        <taxon>Eurotiales</taxon>
        <taxon>Aspergillaceae</taxon>
        <taxon>Penicillium</taxon>
    </lineage>
</organism>
<evidence type="ECO:0000259" key="2">
    <source>
        <dbReference type="Pfam" id="PF00561"/>
    </source>
</evidence>
<name>A0AAD6C5D1_9EURO</name>
<dbReference type="EMBL" id="JAPVEA010000006">
    <property type="protein sequence ID" value="KAJ5450513.1"/>
    <property type="molecule type" value="Genomic_DNA"/>
</dbReference>
<dbReference type="InterPro" id="IPR050266">
    <property type="entry name" value="AB_hydrolase_sf"/>
</dbReference>
<evidence type="ECO:0000313" key="3">
    <source>
        <dbReference type="EMBL" id="KAJ5450513.1"/>
    </source>
</evidence>
<proteinExistence type="predicted"/>
<dbReference type="InterPro" id="IPR029058">
    <property type="entry name" value="AB_hydrolase_fold"/>
</dbReference>
<protein>
    <recommendedName>
        <fullName evidence="2">AB hydrolase-1 domain-containing protein</fullName>
    </recommendedName>
</protein>
<accession>A0AAD6C5D1</accession>
<dbReference type="GO" id="GO:0016787">
    <property type="term" value="F:hydrolase activity"/>
    <property type="evidence" value="ECO:0007669"/>
    <property type="project" value="UniProtKB-KW"/>
</dbReference>
<sequence length="302" mass="34133">MPHFESSFDGAALFYRDYIPSLIPEPHNVRAEYSNESQPTLVFLHQWPLSSSMWEPLMIHLSESYRFRCIALDRRGFGKSEWNGMRPERTEIDYHVLANDIVDLLEKLEVGKFVFIAASMGGGESLLAYMSSNYIRQNCQGFVWVNTSLPYPTATPEFPQGTTKETWDQVIDKIREDRAGFMSEAFKGPLGVGNNEVPDKLMGRIERMADAADALAIERSVQLFSGYDFSETLATLNQESKLPVLLLHGDSDAGTPVEVTAWRVAQILPRSKLKVYQNASHILIVTHASHILEDIILFMKSI</sequence>
<keyword evidence="4" id="KW-1185">Reference proteome</keyword>
<dbReference type="Pfam" id="PF00561">
    <property type="entry name" value="Abhydrolase_1"/>
    <property type="match status" value="1"/>
</dbReference>
<evidence type="ECO:0000313" key="4">
    <source>
        <dbReference type="Proteomes" id="UP001213681"/>
    </source>
</evidence>
<dbReference type="GO" id="GO:0072330">
    <property type="term" value="P:monocarboxylic acid biosynthetic process"/>
    <property type="evidence" value="ECO:0007669"/>
    <property type="project" value="UniProtKB-ARBA"/>
</dbReference>
<reference evidence="3" key="1">
    <citation type="submission" date="2022-12" db="EMBL/GenBank/DDBJ databases">
        <authorList>
            <person name="Petersen C."/>
        </authorList>
    </citation>
    <scope>NUCLEOTIDE SEQUENCE</scope>
    <source>
        <strain evidence="3">IBT 16125</strain>
    </source>
</reference>
<dbReference type="GO" id="GO:0017000">
    <property type="term" value="P:antibiotic biosynthetic process"/>
    <property type="evidence" value="ECO:0007669"/>
    <property type="project" value="UniProtKB-ARBA"/>
</dbReference>
<comment type="caution">
    <text evidence="3">The sequence shown here is derived from an EMBL/GenBank/DDBJ whole genome shotgun (WGS) entry which is preliminary data.</text>
</comment>
<dbReference type="Proteomes" id="UP001213681">
    <property type="component" value="Unassembled WGS sequence"/>
</dbReference>
<dbReference type="SUPFAM" id="SSF53474">
    <property type="entry name" value="alpha/beta-Hydrolases"/>
    <property type="match status" value="1"/>
</dbReference>
<evidence type="ECO:0000256" key="1">
    <source>
        <dbReference type="ARBA" id="ARBA00022801"/>
    </source>
</evidence>
<dbReference type="AlphaFoldDB" id="A0AAD6C5D1"/>
<dbReference type="PANTHER" id="PTHR43798:SF31">
    <property type="entry name" value="AB HYDROLASE SUPERFAMILY PROTEIN YCLE"/>
    <property type="match status" value="1"/>
</dbReference>
<dbReference type="InterPro" id="IPR000073">
    <property type="entry name" value="AB_hydrolase_1"/>
</dbReference>
<feature type="domain" description="AB hydrolase-1" evidence="2">
    <location>
        <begin position="39"/>
        <end position="287"/>
    </location>
</feature>
<gene>
    <name evidence="3" type="ORF">N7458_006962</name>
</gene>
<dbReference type="PANTHER" id="PTHR43798">
    <property type="entry name" value="MONOACYLGLYCEROL LIPASE"/>
    <property type="match status" value="1"/>
</dbReference>
<dbReference type="RefSeq" id="XP_056766048.1">
    <property type="nucleotide sequence ID" value="XM_056910344.1"/>
</dbReference>